<dbReference type="OrthoDB" id="6337346at2759"/>
<dbReference type="PANTHER" id="PTHR33236">
    <property type="entry name" value="INTRAFLAGELLAR TRANSPORT PROTEIN 122 FAMILY PROTEIN-RELATED"/>
    <property type="match status" value="1"/>
</dbReference>
<proteinExistence type="predicted"/>
<feature type="chain" id="PRO_5003240203" description="CUB domain-containing protein" evidence="2">
    <location>
        <begin position="22"/>
        <end position="394"/>
    </location>
</feature>
<protein>
    <recommendedName>
        <fullName evidence="3">CUB domain-containing protein</fullName>
    </recommendedName>
</protein>
<feature type="region of interest" description="Disordered" evidence="1">
    <location>
        <begin position="27"/>
        <end position="47"/>
    </location>
</feature>
<evidence type="ECO:0000259" key="3">
    <source>
        <dbReference type="Pfam" id="PF26080"/>
    </source>
</evidence>
<dbReference type="AlphaFoldDB" id="E9GC59"/>
<organism evidence="4 5">
    <name type="scientific">Daphnia pulex</name>
    <name type="common">Water flea</name>
    <dbReference type="NCBI Taxonomy" id="6669"/>
    <lineage>
        <taxon>Eukaryota</taxon>
        <taxon>Metazoa</taxon>
        <taxon>Ecdysozoa</taxon>
        <taxon>Arthropoda</taxon>
        <taxon>Crustacea</taxon>
        <taxon>Branchiopoda</taxon>
        <taxon>Diplostraca</taxon>
        <taxon>Cladocera</taxon>
        <taxon>Anomopoda</taxon>
        <taxon>Daphniidae</taxon>
        <taxon>Daphnia</taxon>
    </lineage>
</organism>
<keyword evidence="5" id="KW-1185">Reference proteome</keyword>
<gene>
    <name evidence="4" type="ORF">DAPPUDRAFT_316207</name>
</gene>
<accession>E9GC59</accession>
<keyword evidence="2" id="KW-0732">Signal</keyword>
<evidence type="ECO:0000256" key="2">
    <source>
        <dbReference type="SAM" id="SignalP"/>
    </source>
</evidence>
<evidence type="ECO:0000313" key="5">
    <source>
        <dbReference type="Proteomes" id="UP000000305"/>
    </source>
</evidence>
<dbReference type="PhylomeDB" id="E9GC59"/>
<dbReference type="KEGG" id="dpx:DAPPUDRAFT_316207"/>
<dbReference type="InterPro" id="IPR058698">
    <property type="entry name" value="CUB_metazoa"/>
</dbReference>
<dbReference type="Proteomes" id="UP000000305">
    <property type="component" value="Unassembled WGS sequence"/>
</dbReference>
<reference evidence="4 5" key="1">
    <citation type="journal article" date="2011" name="Science">
        <title>The ecoresponsive genome of Daphnia pulex.</title>
        <authorList>
            <person name="Colbourne J.K."/>
            <person name="Pfrender M.E."/>
            <person name="Gilbert D."/>
            <person name="Thomas W.K."/>
            <person name="Tucker A."/>
            <person name="Oakley T.H."/>
            <person name="Tokishita S."/>
            <person name="Aerts A."/>
            <person name="Arnold G.J."/>
            <person name="Basu M.K."/>
            <person name="Bauer D.J."/>
            <person name="Caceres C.E."/>
            <person name="Carmel L."/>
            <person name="Casola C."/>
            <person name="Choi J.H."/>
            <person name="Detter J.C."/>
            <person name="Dong Q."/>
            <person name="Dusheyko S."/>
            <person name="Eads B.D."/>
            <person name="Frohlich T."/>
            <person name="Geiler-Samerotte K.A."/>
            <person name="Gerlach D."/>
            <person name="Hatcher P."/>
            <person name="Jogdeo S."/>
            <person name="Krijgsveld J."/>
            <person name="Kriventseva E.V."/>
            <person name="Kultz D."/>
            <person name="Laforsch C."/>
            <person name="Lindquist E."/>
            <person name="Lopez J."/>
            <person name="Manak J.R."/>
            <person name="Muller J."/>
            <person name="Pangilinan J."/>
            <person name="Patwardhan R.P."/>
            <person name="Pitluck S."/>
            <person name="Pritham E.J."/>
            <person name="Rechtsteiner A."/>
            <person name="Rho M."/>
            <person name="Rogozin I.B."/>
            <person name="Sakarya O."/>
            <person name="Salamov A."/>
            <person name="Schaack S."/>
            <person name="Shapiro H."/>
            <person name="Shiga Y."/>
            <person name="Skalitzky C."/>
            <person name="Smith Z."/>
            <person name="Souvorov A."/>
            <person name="Sung W."/>
            <person name="Tang Z."/>
            <person name="Tsuchiya D."/>
            <person name="Tu H."/>
            <person name="Vos H."/>
            <person name="Wang M."/>
            <person name="Wolf Y.I."/>
            <person name="Yamagata H."/>
            <person name="Yamada T."/>
            <person name="Ye Y."/>
            <person name="Shaw J.R."/>
            <person name="Andrews J."/>
            <person name="Crease T.J."/>
            <person name="Tang H."/>
            <person name="Lucas S.M."/>
            <person name="Robertson H.M."/>
            <person name="Bork P."/>
            <person name="Koonin E.V."/>
            <person name="Zdobnov E.M."/>
            <person name="Grigoriev I.V."/>
            <person name="Lynch M."/>
            <person name="Boore J.L."/>
        </authorList>
    </citation>
    <scope>NUCLEOTIDE SEQUENCE [LARGE SCALE GENOMIC DNA]</scope>
</reference>
<dbReference type="Pfam" id="PF26080">
    <property type="entry name" value="CUB_animal"/>
    <property type="match status" value="1"/>
</dbReference>
<feature type="domain" description="CUB" evidence="3">
    <location>
        <begin position="270"/>
        <end position="393"/>
    </location>
</feature>
<dbReference type="STRING" id="6669.E9GC59"/>
<evidence type="ECO:0000313" key="4">
    <source>
        <dbReference type="EMBL" id="EFX82921.1"/>
    </source>
</evidence>
<dbReference type="HOGENOM" id="CLU_022631_1_0_1"/>
<feature type="signal peptide" evidence="2">
    <location>
        <begin position="1"/>
        <end position="21"/>
    </location>
</feature>
<evidence type="ECO:0000256" key="1">
    <source>
        <dbReference type="SAM" id="MobiDB-lite"/>
    </source>
</evidence>
<feature type="compositionally biased region" description="Polar residues" evidence="1">
    <location>
        <begin position="27"/>
        <end position="39"/>
    </location>
</feature>
<dbReference type="PANTHER" id="PTHR33236:SF5">
    <property type="entry name" value="CUB DOMAIN-CONTAINING PROTEIN"/>
    <property type="match status" value="1"/>
</dbReference>
<dbReference type="OMA" id="CSIEWSA"/>
<name>E9GC59_DAPPU</name>
<dbReference type="InParanoid" id="E9GC59"/>
<dbReference type="EMBL" id="GL732539">
    <property type="protein sequence ID" value="EFX82921.1"/>
    <property type="molecule type" value="Genomic_DNA"/>
</dbReference>
<sequence>MSHVNVFILGLFLVISQHVRASTCDSESVEDSPNINAPENSMVLEDSPRLPTNNPWLPYYYYTTPMAPQFATSVSTKVTPAFVPFTSCTSPNKETGICADSIACNRYGGRASGSCLGGRVCCINMVSNTCDESDPKIITIDNTYWLSPSMGIGSSSTSSCSVTVKLNAKLPEQGKAVCQVRLNFIMFSIGQPDPESVCSTDTFEVLGASNRIPTICGDNEGQHMYLNVPPSSTSPTDLQLTVTFGANSNSLRGWNVLISMIPCDSANLAPPDCLQYFIARTGMVKSFNWRDVAGTATRQLANQDYSICFRTTPGVTKTLCMTPCTVTATGSKAFSVSTAMTTPTADAVAAVERDVSQLSSLNCNNDFLIIPEGYNIGNPTAVLNMAFDRYCGHC</sequence>